<name>A0AAW0YYQ7_9TREE</name>
<dbReference type="EMBL" id="JBCAWK010000004">
    <property type="protein sequence ID" value="KAK8861346.1"/>
    <property type="molecule type" value="Genomic_DNA"/>
</dbReference>
<protein>
    <recommendedName>
        <fullName evidence="1">Altered inheritance of mitochondria protein 41</fullName>
    </recommendedName>
</protein>
<dbReference type="GO" id="GO:0016884">
    <property type="term" value="F:carbon-nitrogen ligase activity, with glutamine as amido-N-donor"/>
    <property type="evidence" value="ECO:0007669"/>
    <property type="project" value="UniProtKB-UniRule"/>
</dbReference>
<reference evidence="2 3" key="1">
    <citation type="journal article" date="2024" name="bioRxiv">
        <title>Comparative genomics of Cryptococcus and Kwoniella reveals pathogenesis evolution and contrasting karyotype dynamics via intercentromeric recombination or chromosome fusion.</title>
        <authorList>
            <person name="Coelho M.A."/>
            <person name="David-Palma M."/>
            <person name="Shea T."/>
            <person name="Bowers K."/>
            <person name="McGinley-Smith S."/>
            <person name="Mohammad A.W."/>
            <person name="Gnirke A."/>
            <person name="Yurkov A.M."/>
            <person name="Nowrousian M."/>
            <person name="Sun S."/>
            <person name="Cuomo C.A."/>
            <person name="Heitman J."/>
        </authorList>
    </citation>
    <scope>NUCLEOTIDE SEQUENCE [LARGE SCALE GENOMIC DNA]</scope>
    <source>
        <strain evidence="2 3">CBS 13917</strain>
    </source>
</reference>
<evidence type="ECO:0000313" key="2">
    <source>
        <dbReference type="EMBL" id="KAK8861346.1"/>
    </source>
</evidence>
<dbReference type="Gene3D" id="1.10.1510.10">
    <property type="entry name" value="Uncharacterised protein YqeY/AIM41 PF09424, N-terminal domain"/>
    <property type="match status" value="1"/>
</dbReference>
<evidence type="ECO:0000256" key="1">
    <source>
        <dbReference type="RuleBase" id="RU365099"/>
    </source>
</evidence>
<dbReference type="InterPro" id="IPR003789">
    <property type="entry name" value="Asn/Gln_tRNA_amidoTrase-B-like"/>
</dbReference>
<keyword evidence="3" id="KW-1185">Reference proteome</keyword>
<dbReference type="SUPFAM" id="SSF89095">
    <property type="entry name" value="GatB/YqeY motif"/>
    <property type="match status" value="1"/>
</dbReference>
<accession>A0AAW0YYQ7</accession>
<dbReference type="Proteomes" id="UP001388673">
    <property type="component" value="Unassembled WGS sequence"/>
</dbReference>
<evidence type="ECO:0000313" key="3">
    <source>
        <dbReference type="Proteomes" id="UP001388673"/>
    </source>
</evidence>
<comment type="subcellular location">
    <subcellularLocation>
        <location evidence="1">Mitochondrion</location>
    </subcellularLocation>
</comment>
<dbReference type="Pfam" id="PF09424">
    <property type="entry name" value="YqeY"/>
    <property type="match status" value="1"/>
</dbReference>
<dbReference type="PANTHER" id="PTHR28055:SF1">
    <property type="entry name" value="ALTERED INHERITANCE OF MITOCHONDRIA PROTEIN 41, MITOCHONDRIAL"/>
    <property type="match status" value="1"/>
</dbReference>
<dbReference type="PANTHER" id="PTHR28055">
    <property type="entry name" value="ALTERED INHERITANCE OF MITOCHONDRIA PROTEIN 41, MITOCHONDRIAL"/>
    <property type="match status" value="1"/>
</dbReference>
<comment type="similarity">
    <text evidence="1">Belongs to the AIM41 family.</text>
</comment>
<proteinExistence type="inferred from homology"/>
<dbReference type="GO" id="GO:0005739">
    <property type="term" value="C:mitochondrion"/>
    <property type="evidence" value="ECO:0007669"/>
    <property type="project" value="UniProtKB-SubCell"/>
</dbReference>
<dbReference type="AlphaFoldDB" id="A0AAW0YYQ7"/>
<dbReference type="InterPro" id="IPR019004">
    <property type="entry name" value="YqeY/Aim41"/>
</dbReference>
<gene>
    <name evidence="1" type="primary">AIM41</name>
    <name evidence="2" type="ORF">IAR55_002165</name>
</gene>
<organism evidence="2 3">
    <name type="scientific">Kwoniella newhampshirensis</name>
    <dbReference type="NCBI Taxonomy" id="1651941"/>
    <lineage>
        <taxon>Eukaryota</taxon>
        <taxon>Fungi</taxon>
        <taxon>Dikarya</taxon>
        <taxon>Basidiomycota</taxon>
        <taxon>Agaricomycotina</taxon>
        <taxon>Tremellomycetes</taxon>
        <taxon>Tremellales</taxon>
        <taxon>Cryptococcaceae</taxon>
        <taxon>Kwoniella</taxon>
    </lineage>
</organism>
<sequence length="184" mass="19612">MLSRLVVQRSLHTSPRLLSSASPPSAFEVKLRDALKTSMKAKDRPAATCLKSVLADVTNAAKSGANPNEPTSQEGVMTVVRKGIAQRLQAAESYAPSSPSPHPENHASLLTEIDLLRSFLPPIPSATSLQQSISKIIASLPDDVRGSKGAAGKVLGVLWEQLGESKAGVDKKEIGKWVQDALRR</sequence>
<dbReference type="InterPro" id="IPR042184">
    <property type="entry name" value="YqeY/Aim41_N"/>
</dbReference>
<keyword evidence="1" id="KW-0496">Mitochondrion</keyword>
<comment type="caution">
    <text evidence="2">The sequence shown here is derived from an EMBL/GenBank/DDBJ whole genome shotgun (WGS) entry which is preliminary data.</text>
</comment>